<dbReference type="Proteomes" id="UP001164746">
    <property type="component" value="Chromosome 9"/>
</dbReference>
<reference evidence="1" key="1">
    <citation type="submission" date="2022-11" db="EMBL/GenBank/DDBJ databases">
        <title>Centuries of genome instability and evolution in soft-shell clam transmissible cancer (bioRxiv).</title>
        <authorList>
            <person name="Hart S.F.M."/>
            <person name="Yonemitsu M.A."/>
            <person name="Giersch R.M."/>
            <person name="Beal B.F."/>
            <person name="Arriagada G."/>
            <person name="Davis B.W."/>
            <person name="Ostrander E.A."/>
            <person name="Goff S.P."/>
            <person name="Metzger M.J."/>
        </authorList>
    </citation>
    <scope>NUCLEOTIDE SEQUENCE</scope>
    <source>
        <strain evidence="1">MELC-2E11</strain>
        <tissue evidence="1">Siphon/mantle</tissue>
    </source>
</reference>
<evidence type="ECO:0000313" key="2">
    <source>
        <dbReference type="Proteomes" id="UP001164746"/>
    </source>
</evidence>
<dbReference type="EMBL" id="CP111020">
    <property type="protein sequence ID" value="WAR14266.1"/>
    <property type="molecule type" value="Genomic_DNA"/>
</dbReference>
<organism evidence="1 2">
    <name type="scientific">Mya arenaria</name>
    <name type="common">Soft-shell clam</name>
    <dbReference type="NCBI Taxonomy" id="6604"/>
    <lineage>
        <taxon>Eukaryota</taxon>
        <taxon>Metazoa</taxon>
        <taxon>Spiralia</taxon>
        <taxon>Lophotrochozoa</taxon>
        <taxon>Mollusca</taxon>
        <taxon>Bivalvia</taxon>
        <taxon>Autobranchia</taxon>
        <taxon>Heteroconchia</taxon>
        <taxon>Euheterodonta</taxon>
        <taxon>Imparidentia</taxon>
        <taxon>Neoheterodontei</taxon>
        <taxon>Myida</taxon>
        <taxon>Myoidea</taxon>
        <taxon>Myidae</taxon>
        <taxon>Mya</taxon>
    </lineage>
</organism>
<protein>
    <submittedName>
        <fullName evidence="1">Uncharacterized protein</fullName>
    </submittedName>
</protein>
<keyword evidence="2" id="KW-1185">Reference proteome</keyword>
<proteinExistence type="predicted"/>
<sequence>MFPGAYIDIPRDVYRRYRGHIYINNFTGGIYRHDKSIYRLTRSFINITRAYIDNARGIYRRYKGIYRRCQGIETVPGYTYIGTRSIYRRYQGHI</sequence>
<evidence type="ECO:0000313" key="1">
    <source>
        <dbReference type="EMBL" id="WAR14266.1"/>
    </source>
</evidence>
<accession>A0ABY7EZJ5</accession>
<name>A0ABY7EZJ5_MYAAR</name>
<gene>
    <name evidence="1" type="ORF">MAR_004371</name>
</gene>